<feature type="repeat" description="ANK" evidence="3">
    <location>
        <begin position="253"/>
        <end position="281"/>
    </location>
</feature>
<dbReference type="PANTHER" id="PTHR24198">
    <property type="entry name" value="ANKYRIN REPEAT AND PROTEIN KINASE DOMAIN-CONTAINING PROTEIN"/>
    <property type="match status" value="1"/>
</dbReference>
<evidence type="ECO:0000256" key="2">
    <source>
        <dbReference type="ARBA" id="ARBA00023043"/>
    </source>
</evidence>
<dbReference type="AlphaFoldDB" id="A0A1L7X895"/>
<evidence type="ECO:0000313" key="4">
    <source>
        <dbReference type="EMBL" id="CZR61241.1"/>
    </source>
</evidence>
<dbReference type="InterPro" id="IPR002110">
    <property type="entry name" value="Ankyrin_rpt"/>
</dbReference>
<keyword evidence="2 3" id="KW-0040">ANK repeat</keyword>
<proteinExistence type="predicted"/>
<dbReference type="OrthoDB" id="539213at2759"/>
<dbReference type="Proteomes" id="UP000184330">
    <property type="component" value="Unassembled WGS sequence"/>
</dbReference>
<dbReference type="EMBL" id="FJOG01000017">
    <property type="protein sequence ID" value="CZR61241.1"/>
    <property type="molecule type" value="Genomic_DNA"/>
</dbReference>
<dbReference type="SMART" id="SM00248">
    <property type="entry name" value="ANK"/>
    <property type="match status" value="4"/>
</dbReference>
<reference evidence="4 5" key="1">
    <citation type="submission" date="2016-03" db="EMBL/GenBank/DDBJ databases">
        <authorList>
            <person name="Ploux O."/>
        </authorList>
    </citation>
    <scope>NUCLEOTIDE SEQUENCE [LARGE SCALE GENOMIC DNA]</scope>
    <source>
        <strain evidence="4 5">UAMH 11012</strain>
    </source>
</reference>
<organism evidence="4 5">
    <name type="scientific">Phialocephala subalpina</name>
    <dbReference type="NCBI Taxonomy" id="576137"/>
    <lineage>
        <taxon>Eukaryota</taxon>
        <taxon>Fungi</taxon>
        <taxon>Dikarya</taxon>
        <taxon>Ascomycota</taxon>
        <taxon>Pezizomycotina</taxon>
        <taxon>Leotiomycetes</taxon>
        <taxon>Helotiales</taxon>
        <taxon>Mollisiaceae</taxon>
        <taxon>Phialocephala</taxon>
        <taxon>Phialocephala fortinii species complex</taxon>
    </lineage>
</organism>
<dbReference type="SUPFAM" id="SSF48403">
    <property type="entry name" value="Ankyrin repeat"/>
    <property type="match status" value="1"/>
</dbReference>
<dbReference type="Pfam" id="PF12796">
    <property type="entry name" value="Ank_2"/>
    <property type="match status" value="1"/>
</dbReference>
<dbReference type="STRING" id="576137.A0A1L7X895"/>
<dbReference type="InterPro" id="IPR036770">
    <property type="entry name" value="Ankyrin_rpt-contain_sf"/>
</dbReference>
<protein>
    <submittedName>
        <fullName evidence="4">Uncharacterized protein</fullName>
    </submittedName>
</protein>
<keyword evidence="5" id="KW-1185">Reference proteome</keyword>
<dbReference type="PROSITE" id="PS50297">
    <property type="entry name" value="ANK_REP_REGION"/>
    <property type="match status" value="1"/>
</dbReference>
<name>A0A1L7X895_9HELO</name>
<evidence type="ECO:0000256" key="3">
    <source>
        <dbReference type="PROSITE-ProRule" id="PRU00023"/>
    </source>
</evidence>
<accession>A0A1L7X895</accession>
<gene>
    <name evidence="4" type="ORF">PAC_11137</name>
</gene>
<dbReference type="Gene3D" id="1.25.40.20">
    <property type="entry name" value="Ankyrin repeat-containing domain"/>
    <property type="match status" value="1"/>
</dbReference>
<sequence>MDPLSITASIIAVITLVKQAADITLSGVSKYKNSPDEILKLKDQALRTLESIKDVFTRELQQSQKSKTSSPVKWALYKEAQIKEWNEKLLRHLNGLNAILSVVNTHYLTGLNSMHLDLKTVARNVVALQPKTDRKFISGMDLSSNEWFPTWVPRSFQVDLNSSTFENTRKAKHHEASVRLRLPILHKVSRLKVDLALRPSYLLWTPLKFPSFTIKNEVYENSEIFVACKKGHSLKVWELIKAGEASHKDVTPDNSSPLRFAIESGVHKTVAILLNNGADPNGTFGRFSTSPLEWAFAARQISIVRLLLQSGSFAEFEAQDRSGWSCTHRCAGYGSTKDILHLTNIKAPLLDYTRDLLWAPIFCAAHLDSEATFQVLRDFQDDFLTVTDVRDWGLLHVAVYSGSFKIMRELLRLGAGPLMETQPASFVPEQLKGQVLTPVDIARYRRKETFKAFVDCVQEYHLEVDFRLDDETGDEEAGDFFWPAGDT</sequence>
<dbReference type="PANTHER" id="PTHR24198:SF165">
    <property type="entry name" value="ANKYRIN REPEAT-CONTAINING PROTEIN-RELATED"/>
    <property type="match status" value="1"/>
</dbReference>
<evidence type="ECO:0000256" key="1">
    <source>
        <dbReference type="ARBA" id="ARBA00022737"/>
    </source>
</evidence>
<keyword evidence="1" id="KW-0677">Repeat</keyword>
<evidence type="ECO:0000313" key="5">
    <source>
        <dbReference type="Proteomes" id="UP000184330"/>
    </source>
</evidence>
<dbReference type="PROSITE" id="PS50088">
    <property type="entry name" value="ANK_REPEAT"/>
    <property type="match status" value="1"/>
</dbReference>